<evidence type="ECO:0008006" key="3">
    <source>
        <dbReference type="Google" id="ProtNLM"/>
    </source>
</evidence>
<organism evidence="1 2">
    <name type="scientific">Agromyces tropicus</name>
    <dbReference type="NCBI Taxonomy" id="555371"/>
    <lineage>
        <taxon>Bacteria</taxon>
        <taxon>Bacillati</taxon>
        <taxon>Actinomycetota</taxon>
        <taxon>Actinomycetes</taxon>
        <taxon>Micrococcales</taxon>
        <taxon>Microbacteriaceae</taxon>
        <taxon>Agromyces</taxon>
    </lineage>
</organism>
<sequence>MGEPSTLERLRQDARDELSALIELRCRLGEDPWSFLPEMPSVDEQVVATLREERMHSERWAPARARAYHPTARRGAVERFEYDLLREIALDHPELSSAVWNMIGRVPTTW</sequence>
<name>A0ABN2U6G9_9MICO</name>
<keyword evidence="2" id="KW-1185">Reference proteome</keyword>
<reference evidence="1 2" key="1">
    <citation type="journal article" date="2019" name="Int. J. Syst. Evol. Microbiol.">
        <title>The Global Catalogue of Microorganisms (GCM) 10K type strain sequencing project: providing services to taxonomists for standard genome sequencing and annotation.</title>
        <authorList>
            <consortium name="The Broad Institute Genomics Platform"/>
            <consortium name="The Broad Institute Genome Sequencing Center for Infectious Disease"/>
            <person name="Wu L."/>
            <person name="Ma J."/>
        </authorList>
    </citation>
    <scope>NUCLEOTIDE SEQUENCE [LARGE SCALE GENOMIC DNA]</scope>
    <source>
        <strain evidence="1 2">JCM 15672</strain>
    </source>
</reference>
<accession>A0ABN2U6G9</accession>
<dbReference type="EMBL" id="BAAAPW010000001">
    <property type="protein sequence ID" value="GAA2029280.1"/>
    <property type="molecule type" value="Genomic_DNA"/>
</dbReference>
<proteinExistence type="predicted"/>
<evidence type="ECO:0000313" key="2">
    <source>
        <dbReference type="Proteomes" id="UP001501196"/>
    </source>
</evidence>
<dbReference type="Proteomes" id="UP001501196">
    <property type="component" value="Unassembled WGS sequence"/>
</dbReference>
<protein>
    <recommendedName>
        <fullName evidence="3">Tryptophan synthase subunit alpha</fullName>
    </recommendedName>
</protein>
<comment type="caution">
    <text evidence="1">The sequence shown here is derived from an EMBL/GenBank/DDBJ whole genome shotgun (WGS) entry which is preliminary data.</text>
</comment>
<evidence type="ECO:0000313" key="1">
    <source>
        <dbReference type="EMBL" id="GAA2029280.1"/>
    </source>
</evidence>
<dbReference type="RefSeq" id="WP_344370080.1">
    <property type="nucleotide sequence ID" value="NZ_BAAAPW010000001.1"/>
</dbReference>
<gene>
    <name evidence="1" type="ORF">GCM10009819_11290</name>
</gene>